<proteinExistence type="predicted"/>
<dbReference type="AlphaFoldDB" id="A0A2T5MEG5"/>
<feature type="transmembrane region" description="Helical" evidence="1">
    <location>
        <begin position="81"/>
        <end position="102"/>
    </location>
</feature>
<keyword evidence="1" id="KW-1133">Transmembrane helix</keyword>
<reference evidence="2 3" key="1">
    <citation type="submission" date="2018-04" db="EMBL/GenBank/DDBJ databases">
        <title>Novel species isolated from glacier.</title>
        <authorList>
            <person name="Liu Q."/>
            <person name="Xin Y.-H."/>
        </authorList>
    </citation>
    <scope>NUCLEOTIDE SEQUENCE [LARGE SCALE GENOMIC DNA]</scope>
    <source>
        <strain evidence="2 3">GT1R17</strain>
    </source>
</reference>
<dbReference type="EMBL" id="QANS01000004">
    <property type="protein sequence ID" value="PTU30981.1"/>
    <property type="molecule type" value="Genomic_DNA"/>
</dbReference>
<dbReference type="Proteomes" id="UP000244248">
    <property type="component" value="Unassembled WGS sequence"/>
</dbReference>
<evidence type="ECO:0000313" key="3">
    <source>
        <dbReference type="Proteomes" id="UP000244248"/>
    </source>
</evidence>
<dbReference type="Pfam" id="PF14110">
    <property type="entry name" value="DUF4282"/>
    <property type="match status" value="1"/>
</dbReference>
<keyword evidence="1" id="KW-0812">Transmembrane</keyword>
<comment type="caution">
    <text evidence="2">The sequence shown here is derived from an EMBL/GenBank/DDBJ whole genome shotgun (WGS) entry which is preliminary data.</text>
</comment>
<protein>
    <recommendedName>
        <fullName evidence="4">DUF4282 domain-containing protein</fullName>
    </recommendedName>
</protein>
<keyword evidence="3" id="KW-1185">Reference proteome</keyword>
<evidence type="ECO:0008006" key="4">
    <source>
        <dbReference type="Google" id="ProtNLM"/>
    </source>
</evidence>
<sequence length="143" mass="16088">MSVRRGMSKSKMKEEPAERSIADRFVWILDFVKGLADLEFRSLMTPRMMPALYLLGILASAWAVVAYAIEGFTISHSQGLVRAILIAPVGFVVLVTLMRVALELCMVIFRIAVHINKMAGHTEEIAGGFPKITFWKSFKRKDE</sequence>
<name>A0A2T5MEG5_9GAMM</name>
<keyword evidence="1" id="KW-0472">Membrane</keyword>
<feature type="transmembrane region" description="Helical" evidence="1">
    <location>
        <begin position="51"/>
        <end position="69"/>
    </location>
</feature>
<gene>
    <name evidence="2" type="ORF">CJD38_11795</name>
</gene>
<organism evidence="2 3">
    <name type="scientific">Stenotrophobium rhamnosiphilum</name>
    <dbReference type="NCBI Taxonomy" id="2029166"/>
    <lineage>
        <taxon>Bacteria</taxon>
        <taxon>Pseudomonadati</taxon>
        <taxon>Pseudomonadota</taxon>
        <taxon>Gammaproteobacteria</taxon>
        <taxon>Nevskiales</taxon>
        <taxon>Nevskiaceae</taxon>
        <taxon>Stenotrophobium</taxon>
    </lineage>
</organism>
<evidence type="ECO:0000256" key="1">
    <source>
        <dbReference type="SAM" id="Phobius"/>
    </source>
</evidence>
<dbReference type="InterPro" id="IPR025557">
    <property type="entry name" value="DUF4282"/>
</dbReference>
<evidence type="ECO:0000313" key="2">
    <source>
        <dbReference type="EMBL" id="PTU30981.1"/>
    </source>
</evidence>
<accession>A0A2T5MEG5</accession>